<comment type="caution">
    <text evidence="6">The sequence shown here is derived from an EMBL/GenBank/DDBJ whole genome shotgun (WGS) entry which is preliminary data.</text>
</comment>
<evidence type="ECO:0000313" key="6">
    <source>
        <dbReference type="EMBL" id="RDD65556.1"/>
    </source>
</evidence>
<keyword evidence="4" id="KW-0460">Magnesium</keyword>
<evidence type="ECO:0000256" key="3">
    <source>
        <dbReference type="ARBA" id="ARBA00022801"/>
    </source>
</evidence>
<protein>
    <submittedName>
        <fullName evidence="6">NUDIX hydrolase</fullName>
    </submittedName>
</protein>
<dbReference type="GO" id="GO:0005737">
    <property type="term" value="C:cytoplasm"/>
    <property type="evidence" value="ECO:0007669"/>
    <property type="project" value="TreeGrafter"/>
</dbReference>
<dbReference type="InterPro" id="IPR015797">
    <property type="entry name" value="NUDIX_hydrolase-like_dom_sf"/>
</dbReference>
<organism evidence="6 7">
    <name type="scientific">Thalassococcus profundi</name>
    <dbReference type="NCBI Taxonomy" id="2282382"/>
    <lineage>
        <taxon>Bacteria</taxon>
        <taxon>Pseudomonadati</taxon>
        <taxon>Pseudomonadota</taxon>
        <taxon>Alphaproteobacteria</taxon>
        <taxon>Rhodobacterales</taxon>
        <taxon>Roseobacteraceae</taxon>
        <taxon>Thalassococcus</taxon>
    </lineage>
</organism>
<keyword evidence="2" id="KW-0479">Metal-binding</keyword>
<dbReference type="PANTHER" id="PTHR12629:SF0">
    <property type="entry name" value="DIPHOSPHOINOSITOL-POLYPHOSPHATE DIPHOSPHATASE"/>
    <property type="match status" value="1"/>
</dbReference>
<evidence type="ECO:0000256" key="4">
    <source>
        <dbReference type="ARBA" id="ARBA00022842"/>
    </source>
</evidence>
<reference evidence="6 7" key="1">
    <citation type="submission" date="2018-07" db="EMBL/GenBank/DDBJ databases">
        <title>Thalassococcus profundi sp. nov., a marine bacterium isolated from deep seawater of Okinawa Trough.</title>
        <authorList>
            <person name="Yu M."/>
        </authorList>
    </citation>
    <scope>NUCLEOTIDE SEQUENCE [LARGE SCALE GENOMIC DNA]</scope>
    <source>
        <strain evidence="6 7">WRAS1</strain>
    </source>
</reference>
<proteinExistence type="predicted"/>
<evidence type="ECO:0000259" key="5">
    <source>
        <dbReference type="PROSITE" id="PS51462"/>
    </source>
</evidence>
<comment type="cofactor">
    <cofactor evidence="1">
        <name>Mg(2+)</name>
        <dbReference type="ChEBI" id="CHEBI:18420"/>
    </cofactor>
</comment>
<dbReference type="InterPro" id="IPR047198">
    <property type="entry name" value="DDP-like_NUDIX"/>
</dbReference>
<dbReference type="PANTHER" id="PTHR12629">
    <property type="entry name" value="DIPHOSPHOINOSITOL POLYPHOSPHATE PHOSPHOHYDROLASE"/>
    <property type="match status" value="1"/>
</dbReference>
<dbReference type="Gene3D" id="3.90.79.10">
    <property type="entry name" value="Nucleoside Triphosphate Pyrophosphohydrolase"/>
    <property type="match status" value="1"/>
</dbReference>
<keyword evidence="3 6" id="KW-0378">Hydrolase</keyword>
<gene>
    <name evidence="6" type="ORF">DU478_14030</name>
</gene>
<dbReference type="SUPFAM" id="SSF55811">
    <property type="entry name" value="Nudix"/>
    <property type="match status" value="1"/>
</dbReference>
<dbReference type="RefSeq" id="WP_114511597.1">
    <property type="nucleotide sequence ID" value="NZ_QPMK01000011.1"/>
</dbReference>
<feature type="domain" description="Nudix hydrolase" evidence="5">
    <location>
        <begin position="3"/>
        <end position="136"/>
    </location>
</feature>
<dbReference type="OrthoDB" id="7066910at2"/>
<dbReference type="InterPro" id="IPR000086">
    <property type="entry name" value="NUDIX_hydrolase_dom"/>
</dbReference>
<dbReference type="Proteomes" id="UP000253977">
    <property type="component" value="Unassembled WGS sequence"/>
</dbReference>
<evidence type="ECO:0000256" key="2">
    <source>
        <dbReference type="ARBA" id="ARBA00022723"/>
    </source>
</evidence>
<dbReference type="EMBL" id="QPMK01000011">
    <property type="protein sequence ID" value="RDD65556.1"/>
    <property type="molecule type" value="Genomic_DNA"/>
</dbReference>
<dbReference type="PROSITE" id="PS51462">
    <property type="entry name" value="NUDIX"/>
    <property type="match status" value="1"/>
</dbReference>
<dbReference type="AlphaFoldDB" id="A0A369TRG1"/>
<dbReference type="CDD" id="cd04666">
    <property type="entry name" value="NUDIX_DIPP2_like_Nudt4"/>
    <property type="match status" value="1"/>
</dbReference>
<sequence length="152" mass="17399">MPETGEQIAALPIRWSKRDDLQILLITSRDTGRWVMPKGWTMDGYKPWAAAEIEALEEAGAKGYISNELLGTYRYPKIMDDGQIVPCRVRVYPMMVEKLLKTWKERGERRRKWFSAKAAAKQVDEPDLSELLKGLAKRPRKQPGIAKLLKAS</sequence>
<evidence type="ECO:0000256" key="1">
    <source>
        <dbReference type="ARBA" id="ARBA00001946"/>
    </source>
</evidence>
<dbReference type="GO" id="GO:0016462">
    <property type="term" value="F:pyrophosphatase activity"/>
    <property type="evidence" value="ECO:0007669"/>
    <property type="project" value="InterPro"/>
</dbReference>
<accession>A0A369TRG1</accession>
<dbReference type="GO" id="GO:0046872">
    <property type="term" value="F:metal ion binding"/>
    <property type="evidence" value="ECO:0007669"/>
    <property type="project" value="UniProtKB-KW"/>
</dbReference>
<name>A0A369TRG1_9RHOB</name>
<keyword evidence="7" id="KW-1185">Reference proteome</keyword>
<evidence type="ECO:0000313" key="7">
    <source>
        <dbReference type="Proteomes" id="UP000253977"/>
    </source>
</evidence>